<dbReference type="RefSeq" id="WP_012616849.1">
    <property type="nucleotide sequence ID" value="NC_011832.1"/>
</dbReference>
<dbReference type="GO" id="GO:0003824">
    <property type="term" value="F:catalytic activity"/>
    <property type="evidence" value="ECO:0007669"/>
    <property type="project" value="InterPro"/>
</dbReference>
<accession>B8GIH9</accession>
<proteinExistence type="inferred from homology"/>
<evidence type="ECO:0000313" key="11">
    <source>
        <dbReference type="Proteomes" id="UP000002457"/>
    </source>
</evidence>
<gene>
    <name evidence="10" type="ordered locus">Mpal_0137</name>
</gene>
<keyword evidence="5" id="KW-0249">Electron transport</keyword>
<comment type="similarity">
    <text evidence="2 8">Belongs to the TPP enzyme family.</text>
</comment>
<feature type="domain" description="Rubredoxin-like" evidence="9">
    <location>
        <begin position="1"/>
        <end position="52"/>
    </location>
</feature>
<dbReference type="InterPro" id="IPR011766">
    <property type="entry name" value="TPP_enzyme_TPP-bd"/>
</dbReference>
<evidence type="ECO:0000256" key="3">
    <source>
        <dbReference type="ARBA" id="ARBA00022448"/>
    </source>
</evidence>
<dbReference type="eggNOG" id="arCOG01999">
    <property type="taxonomic scope" value="Archaea"/>
</dbReference>
<dbReference type="AlphaFoldDB" id="B8GIH9"/>
<keyword evidence="6" id="KW-0408">Iron</keyword>
<name>B8GIH9_METPE</name>
<evidence type="ECO:0000256" key="8">
    <source>
        <dbReference type="RuleBase" id="RU362132"/>
    </source>
</evidence>
<comment type="function">
    <text evidence="1">Rubredoxin is a small nonheme, iron protein lacking acid-labile sulfide. Its single Fe, chelated to 4 Cys, functions as an electron acceptor and may also stabilize the conformation of the molecule.</text>
</comment>
<dbReference type="OrthoDB" id="6837at2157"/>
<dbReference type="PANTHER" id="PTHR42981">
    <property type="entry name" value="PYRUVATE DEHYDROGENASE [UBIQUINONE]"/>
    <property type="match status" value="1"/>
</dbReference>
<dbReference type="GO" id="GO:0005506">
    <property type="term" value="F:iron ion binding"/>
    <property type="evidence" value="ECO:0007669"/>
    <property type="project" value="InterPro"/>
</dbReference>
<dbReference type="FunFam" id="2.20.28.10:FF:000001">
    <property type="entry name" value="Rubredoxin"/>
    <property type="match status" value="1"/>
</dbReference>
<dbReference type="GeneID" id="7270907"/>
<dbReference type="Gene3D" id="3.40.50.970">
    <property type="match status" value="2"/>
</dbReference>
<dbReference type="InterPro" id="IPR047210">
    <property type="entry name" value="TPP_PYR_POXB-like"/>
</dbReference>
<dbReference type="InterPro" id="IPR012000">
    <property type="entry name" value="Thiamin_PyroP_enz_cen_dom"/>
</dbReference>
<dbReference type="InterPro" id="IPR029061">
    <property type="entry name" value="THDP-binding"/>
</dbReference>
<dbReference type="PANTHER" id="PTHR42981:SF2">
    <property type="entry name" value="PYRUVATE DEHYDROGENASE [UBIQUINONE]"/>
    <property type="match status" value="1"/>
</dbReference>
<dbReference type="Gene3D" id="3.40.50.1220">
    <property type="entry name" value="TPP-binding domain"/>
    <property type="match status" value="1"/>
</dbReference>
<dbReference type="InterPro" id="IPR012001">
    <property type="entry name" value="Thiamin_PyroP_enz_TPP-bd_dom"/>
</dbReference>
<evidence type="ECO:0000256" key="2">
    <source>
        <dbReference type="ARBA" id="ARBA00007812"/>
    </source>
</evidence>
<reference evidence="10 11" key="1">
    <citation type="journal article" date="2015" name="Genome Announc.">
        <title>Complete Genome Sequence of Methanosphaerula palustris E1-9CT, a Hydrogenotrophic Methanogen Isolated from a Minerotrophic Fen Peatland.</title>
        <authorList>
            <person name="Cadillo-Quiroz H."/>
            <person name="Browne P."/>
            <person name="Kyrpides N."/>
            <person name="Woyke T."/>
            <person name="Goodwin L."/>
            <person name="Detter C."/>
            <person name="Yavitt J.B."/>
            <person name="Zinder S.H."/>
        </authorList>
    </citation>
    <scope>NUCLEOTIDE SEQUENCE [LARGE SCALE GENOMIC DNA]</scope>
    <source>
        <strain evidence="11">ATCC BAA-1556 / DSM 19958 / E1-9c</strain>
    </source>
</reference>
<dbReference type="SUPFAM" id="SSF57802">
    <property type="entry name" value="Rubredoxin-like"/>
    <property type="match status" value="1"/>
</dbReference>
<dbReference type="CDD" id="cd07039">
    <property type="entry name" value="TPP_PYR_POX"/>
    <property type="match status" value="1"/>
</dbReference>
<dbReference type="EMBL" id="CP001338">
    <property type="protein sequence ID" value="ACL15530.1"/>
    <property type="molecule type" value="Genomic_DNA"/>
</dbReference>
<dbReference type="STRING" id="521011.Mpal_0137"/>
<dbReference type="Pfam" id="PF02776">
    <property type="entry name" value="TPP_enzyme_N"/>
    <property type="match status" value="1"/>
</dbReference>
<dbReference type="Pfam" id="PF02775">
    <property type="entry name" value="TPP_enzyme_C"/>
    <property type="match status" value="1"/>
</dbReference>
<dbReference type="Gene3D" id="2.20.28.10">
    <property type="match status" value="1"/>
</dbReference>
<dbReference type="Pfam" id="PF00301">
    <property type="entry name" value="Rubredoxin"/>
    <property type="match status" value="1"/>
</dbReference>
<protein>
    <submittedName>
        <fullName evidence="10">Thiamine pyrophosphate protein domain protein TPP-binding</fullName>
    </submittedName>
</protein>
<dbReference type="InterPro" id="IPR000399">
    <property type="entry name" value="TPP-bd_CS"/>
</dbReference>
<evidence type="ECO:0000256" key="5">
    <source>
        <dbReference type="ARBA" id="ARBA00022982"/>
    </source>
</evidence>
<dbReference type="SUPFAM" id="SSF52467">
    <property type="entry name" value="DHS-like NAD/FAD-binding domain"/>
    <property type="match status" value="1"/>
</dbReference>
<dbReference type="GO" id="GO:0000287">
    <property type="term" value="F:magnesium ion binding"/>
    <property type="evidence" value="ECO:0007669"/>
    <property type="project" value="InterPro"/>
</dbReference>
<evidence type="ECO:0000259" key="9">
    <source>
        <dbReference type="PROSITE" id="PS50903"/>
    </source>
</evidence>
<keyword evidence="11" id="KW-1185">Reference proteome</keyword>
<dbReference type="GO" id="GO:0044272">
    <property type="term" value="P:sulfur compound biosynthetic process"/>
    <property type="evidence" value="ECO:0007669"/>
    <property type="project" value="UniProtKB-ARBA"/>
</dbReference>
<dbReference type="Proteomes" id="UP000002457">
    <property type="component" value="Chromosome"/>
</dbReference>
<dbReference type="PROSITE" id="PS00187">
    <property type="entry name" value="TPP_ENZYMES"/>
    <property type="match status" value="1"/>
</dbReference>
<dbReference type="CDD" id="cd00730">
    <property type="entry name" value="rubredoxin"/>
    <property type="match status" value="1"/>
</dbReference>
<evidence type="ECO:0000256" key="4">
    <source>
        <dbReference type="ARBA" id="ARBA00022723"/>
    </source>
</evidence>
<dbReference type="InterPro" id="IPR029035">
    <property type="entry name" value="DHS-like_NAD/FAD-binding_dom"/>
</dbReference>
<dbReference type="GO" id="GO:0006082">
    <property type="term" value="P:organic acid metabolic process"/>
    <property type="evidence" value="ECO:0007669"/>
    <property type="project" value="UniProtKB-ARBA"/>
</dbReference>
<dbReference type="PRINTS" id="PR00163">
    <property type="entry name" value="RUBREDOXIN"/>
</dbReference>
<evidence type="ECO:0000256" key="6">
    <source>
        <dbReference type="ARBA" id="ARBA00023004"/>
    </source>
</evidence>
<dbReference type="InterPro" id="IPR024934">
    <property type="entry name" value="Rubredoxin-like_dom"/>
</dbReference>
<keyword evidence="4" id="KW-0479">Metal-binding</keyword>
<dbReference type="Pfam" id="PF00205">
    <property type="entry name" value="TPP_enzyme_M"/>
    <property type="match status" value="1"/>
</dbReference>
<keyword evidence="7 8" id="KW-0786">Thiamine pyrophosphate</keyword>
<dbReference type="InterPro" id="IPR024935">
    <property type="entry name" value="Rubredoxin_dom"/>
</dbReference>
<dbReference type="KEGG" id="mpl:Mpal_0137"/>
<evidence type="ECO:0000313" key="10">
    <source>
        <dbReference type="EMBL" id="ACL15530.1"/>
    </source>
</evidence>
<dbReference type="PROSITE" id="PS50903">
    <property type="entry name" value="RUBREDOXIN_LIKE"/>
    <property type="match status" value="1"/>
</dbReference>
<dbReference type="HOGENOM" id="CLU_013748_3_0_2"/>
<dbReference type="CDD" id="cd02014">
    <property type="entry name" value="TPP_POX"/>
    <property type="match status" value="1"/>
</dbReference>
<keyword evidence="3" id="KW-0813">Transport</keyword>
<sequence length="589" mass="63378">MTAWRCRICGYIYDEKDGEAKTGTPAGTRFTDLPEDWRCPICRAGKDAFLRVPDADPHSSATTTVGEVIIDHLAASGIRYVFGIPGTSSLGLVDAIRKKEGIEYIIVRHEANGAMAAAAYGKLTGLPAVCLTIGGPGATNLATGLYDAKEDHAPLIALNGQVEHQYTGPGGFQEIDQDAFFRPITVYNTTIHDRSKTVQIMTTALKSAILQHGVAQVSVPNNIQKQPLDVRFCSGPGCLMDLKVMPQQDDLQQAARAIDQAKRPVIIAGFGAYRDGEAVAELAKRLKAPILTTFRAKGILPEGTGQVIGILGNVGSPDARTLVNGADLLITLGVGFSSMTNVPLDRPIVQVDRDPLKLGKNSQTIPLLGDCALIIEELTRLVREREETGQTREIRAMQQRWTDQIDSEAVMQSPIPGPTIMKILSGAVPQEAVISVDVGENCWWFGRNFQSRGQVFVMSGYLATMGAGFPGAIAARLAYPDRPTVCITGDGGFVMAMGDLVTAVKYHLPMVIVVMNNRQYGMIRVEQMMENYENYGTDLVNPDFAAYAEACGAVGVRVEKPEDLGPAVTAGLASKEVVVIDVATDPGRF</sequence>
<dbReference type="GO" id="GO:0030976">
    <property type="term" value="F:thiamine pyrophosphate binding"/>
    <property type="evidence" value="ECO:0007669"/>
    <property type="project" value="InterPro"/>
</dbReference>
<dbReference type="InterPro" id="IPR047212">
    <property type="entry name" value="TPP_POXB-like"/>
</dbReference>
<evidence type="ECO:0000256" key="1">
    <source>
        <dbReference type="ARBA" id="ARBA00002360"/>
    </source>
</evidence>
<organism evidence="10 11">
    <name type="scientific">Methanosphaerula palustris (strain ATCC BAA-1556 / DSM 19958 / E1-9c)</name>
    <dbReference type="NCBI Taxonomy" id="521011"/>
    <lineage>
        <taxon>Archaea</taxon>
        <taxon>Methanobacteriati</taxon>
        <taxon>Methanobacteriota</taxon>
        <taxon>Stenosarchaea group</taxon>
        <taxon>Methanomicrobia</taxon>
        <taxon>Methanomicrobiales</taxon>
        <taxon>Methanoregulaceae</taxon>
        <taxon>Methanosphaerula</taxon>
    </lineage>
</organism>
<dbReference type="InterPro" id="IPR047211">
    <property type="entry name" value="POXB-like"/>
</dbReference>
<dbReference type="SUPFAM" id="SSF52518">
    <property type="entry name" value="Thiamin diphosphate-binding fold (THDP-binding)"/>
    <property type="match status" value="2"/>
</dbReference>
<dbReference type="eggNOG" id="arCOG04391">
    <property type="taxonomic scope" value="Archaea"/>
</dbReference>
<evidence type="ECO:0000256" key="7">
    <source>
        <dbReference type="ARBA" id="ARBA00023052"/>
    </source>
</evidence>